<sequence>MRKGWAIAAGLALAATSMTTPAALAQDGAPVDQQVELLSEMWAMAGICSQYGRYVVRTDDLADRLNDEIAAVDPDRQSAIINRKEDKLEEITATMNGLLEMPPGGRRERAIEENQMALMTRCQRLANHDLASEFFDSRI</sequence>
<dbReference type="RefSeq" id="WP_341673252.1">
    <property type="nucleotide sequence ID" value="NZ_JBBYHV010000001.1"/>
</dbReference>
<comment type="caution">
    <text evidence="2">The sequence shown here is derived from an EMBL/GenBank/DDBJ whole genome shotgun (WGS) entry which is preliminary data.</text>
</comment>
<keyword evidence="1" id="KW-0732">Signal</keyword>
<accession>A0ABU9IE98</accession>
<evidence type="ECO:0000256" key="1">
    <source>
        <dbReference type="SAM" id="SignalP"/>
    </source>
</evidence>
<feature type="chain" id="PRO_5046906884" evidence="1">
    <location>
        <begin position="26"/>
        <end position="139"/>
    </location>
</feature>
<evidence type="ECO:0000313" key="3">
    <source>
        <dbReference type="Proteomes" id="UP001497045"/>
    </source>
</evidence>
<name>A0ABU9IE98_9SPHN</name>
<proteinExistence type="predicted"/>
<keyword evidence="3" id="KW-1185">Reference proteome</keyword>
<dbReference type="Proteomes" id="UP001497045">
    <property type="component" value="Unassembled WGS sequence"/>
</dbReference>
<protein>
    <submittedName>
        <fullName evidence="2">Uncharacterized protein</fullName>
    </submittedName>
</protein>
<dbReference type="EMBL" id="JBBYHV010000001">
    <property type="protein sequence ID" value="MEL1250743.1"/>
    <property type="molecule type" value="Genomic_DNA"/>
</dbReference>
<gene>
    <name evidence="2" type="ORF">AAEO60_08675</name>
</gene>
<reference evidence="2 3" key="1">
    <citation type="submission" date="2024-04" db="EMBL/GenBank/DDBJ databases">
        <title>Aurantiacibacter sp. DGU6 16S ribosomal RNA gene Genome sequencing and assembly.</title>
        <authorList>
            <person name="Park S."/>
        </authorList>
    </citation>
    <scope>NUCLEOTIDE SEQUENCE [LARGE SCALE GENOMIC DNA]</scope>
    <source>
        <strain evidence="2 3">DGU6</strain>
    </source>
</reference>
<organism evidence="2 3">
    <name type="scientific">Aurantiacibacter gilvus</name>
    <dbReference type="NCBI Taxonomy" id="3139141"/>
    <lineage>
        <taxon>Bacteria</taxon>
        <taxon>Pseudomonadati</taxon>
        <taxon>Pseudomonadota</taxon>
        <taxon>Alphaproteobacteria</taxon>
        <taxon>Sphingomonadales</taxon>
        <taxon>Erythrobacteraceae</taxon>
        <taxon>Aurantiacibacter</taxon>
    </lineage>
</organism>
<evidence type="ECO:0000313" key="2">
    <source>
        <dbReference type="EMBL" id="MEL1250743.1"/>
    </source>
</evidence>
<feature type="signal peptide" evidence="1">
    <location>
        <begin position="1"/>
        <end position="25"/>
    </location>
</feature>